<keyword evidence="2" id="KW-0732">Signal</keyword>
<dbReference type="ESTHER" id="eutla-m7t830">
    <property type="family name" value="Fungal_carboxylesterase_lipase"/>
</dbReference>
<evidence type="ECO:0000256" key="1">
    <source>
        <dbReference type="SAM" id="MobiDB-lite"/>
    </source>
</evidence>
<proteinExistence type="predicted"/>
<feature type="signal peptide" evidence="2">
    <location>
        <begin position="1"/>
        <end position="22"/>
    </location>
</feature>
<dbReference type="KEGG" id="ela:UCREL1_147"/>
<dbReference type="eggNOG" id="KOG1516">
    <property type="taxonomic scope" value="Eukaryota"/>
</dbReference>
<evidence type="ECO:0000259" key="3">
    <source>
        <dbReference type="Pfam" id="PF00135"/>
    </source>
</evidence>
<reference evidence="5" key="1">
    <citation type="journal article" date="2013" name="Genome Announc.">
        <title>Draft genome sequence of the grapevine dieback fungus Eutypa lata UCR-EL1.</title>
        <authorList>
            <person name="Blanco-Ulate B."/>
            <person name="Rolshausen P.E."/>
            <person name="Cantu D."/>
        </authorList>
    </citation>
    <scope>NUCLEOTIDE SEQUENCE [LARGE SCALE GENOMIC DNA]</scope>
    <source>
        <strain evidence="5">UCR-EL1</strain>
    </source>
</reference>
<dbReference type="PANTHER" id="PTHR11559">
    <property type="entry name" value="CARBOXYLESTERASE"/>
    <property type="match status" value="1"/>
</dbReference>
<evidence type="ECO:0000313" key="5">
    <source>
        <dbReference type="Proteomes" id="UP000012174"/>
    </source>
</evidence>
<dbReference type="InterPro" id="IPR002018">
    <property type="entry name" value="CarbesteraseB"/>
</dbReference>
<dbReference type="Gene3D" id="3.40.50.1820">
    <property type="entry name" value="alpha/beta hydrolase"/>
    <property type="match status" value="1"/>
</dbReference>
<feature type="region of interest" description="Disordered" evidence="1">
    <location>
        <begin position="54"/>
        <end position="102"/>
    </location>
</feature>
<feature type="region of interest" description="Disordered" evidence="1">
    <location>
        <begin position="520"/>
        <end position="546"/>
    </location>
</feature>
<sequence length="633" mass="69868">MRNQPWLRAVSLGLAISSLVSADPVVTVKDTKVTYRGGTKGSVEDFHNIKFAHDTSGPRRFAPPEAYTPPQGSEIDATAPGPACPQTRDGIPPFFHPTPDQSEDCLHLRVTRPAGTTADEKLPVVVHLVGGGVVKASTYDANFDPLNLVTHSVSLNKPIIHVVINYRVTIFGFARLPILKDRNSLNVGMRDQRAGFQWVKDNIASFGGDPDRITSFGLSSGGTFSSLHLMTYGGEQGVPFNQVWTMSGPPGTALNITSNATEIHTRAVAEELGCANSKDDENLLECLRGIPMDKLRETAMAYSVNNHPPAGLFTFIPSVDGDFLPERQSSLYKAGRFVKNIPMVFGWTQDDGATNAGPALMFQTEEDMKTPIKSFAHALTDDDYEELFSLYPASDFDQDVRNYEARKGDSDPVVPVHYFRVTRIMRDLLFTCSSIEFGFEMWRQSRAHNPAFSNVRHYDFNQSMVTPLFHAGGMPCLGVVHGSDLDYIYNNMFPREQLSDTDRRLSDTMIRSFLNFAYSGDPNGEDSQSWPESFTEPKGLSEQHAKLASPSKINIQIVGGPFDTGSCHLEDGIDNSTASFTVQEGRMQEPLVDSVQFGEMGSAGAQRRQQELERENLLKRCAFIGSLAEKLDN</sequence>
<protein>
    <submittedName>
        <fullName evidence="4">Putative prolyl oligopeptidase (Secreted protein) protein</fullName>
    </submittedName>
</protein>
<dbReference type="OrthoDB" id="408631at2759"/>
<dbReference type="InterPro" id="IPR050309">
    <property type="entry name" value="Type-B_Carboxylest/Lipase"/>
</dbReference>
<dbReference type="Pfam" id="PF00135">
    <property type="entry name" value="COesterase"/>
    <property type="match status" value="1"/>
</dbReference>
<keyword evidence="5" id="KW-1185">Reference proteome</keyword>
<name>M7T830_EUTLA</name>
<dbReference type="EMBL" id="KB705381">
    <property type="protein sequence ID" value="EMR72802.1"/>
    <property type="molecule type" value="Genomic_DNA"/>
</dbReference>
<dbReference type="SUPFAM" id="SSF53474">
    <property type="entry name" value="alpha/beta-Hydrolases"/>
    <property type="match status" value="1"/>
</dbReference>
<feature type="domain" description="Carboxylesterase type B" evidence="3">
    <location>
        <begin position="38"/>
        <end position="537"/>
    </location>
</feature>
<feature type="chain" id="PRO_5004085503" evidence="2">
    <location>
        <begin position="23"/>
        <end position="633"/>
    </location>
</feature>
<gene>
    <name evidence="4" type="ORF">UCREL1_147</name>
</gene>
<evidence type="ECO:0000313" key="4">
    <source>
        <dbReference type="EMBL" id="EMR72802.1"/>
    </source>
</evidence>
<evidence type="ECO:0000256" key="2">
    <source>
        <dbReference type="SAM" id="SignalP"/>
    </source>
</evidence>
<dbReference type="Proteomes" id="UP000012174">
    <property type="component" value="Unassembled WGS sequence"/>
</dbReference>
<dbReference type="InterPro" id="IPR029058">
    <property type="entry name" value="AB_hydrolase_fold"/>
</dbReference>
<dbReference type="HOGENOM" id="CLU_006586_10_4_1"/>
<accession>M7T830</accession>
<organism evidence="4 5">
    <name type="scientific">Eutypa lata (strain UCR-EL1)</name>
    <name type="common">Grapevine dieback disease fungus</name>
    <name type="synonym">Eutypa armeniacae</name>
    <dbReference type="NCBI Taxonomy" id="1287681"/>
    <lineage>
        <taxon>Eukaryota</taxon>
        <taxon>Fungi</taxon>
        <taxon>Dikarya</taxon>
        <taxon>Ascomycota</taxon>
        <taxon>Pezizomycotina</taxon>
        <taxon>Sordariomycetes</taxon>
        <taxon>Xylariomycetidae</taxon>
        <taxon>Xylariales</taxon>
        <taxon>Diatrypaceae</taxon>
        <taxon>Eutypa</taxon>
    </lineage>
</organism>
<dbReference type="AlphaFoldDB" id="M7T830"/>